<dbReference type="KEGG" id="rue:DT065_14700"/>
<reference evidence="2 3" key="1">
    <citation type="journal article" date="2018" name="J. Microbiol.">
        <title>Salicibibacter kimchii gen. nov., sp. nov., a moderately halophilic and alkalitolerant bacterium in the family Bacillaceae, isolated from kimchi.</title>
        <authorList>
            <person name="Jang J.Y."/>
            <person name="Oh Y.J."/>
            <person name="Lim S.K."/>
            <person name="Park H.K."/>
            <person name="Lee C."/>
            <person name="Kim J.Y."/>
            <person name="Lee M.A."/>
            <person name="Choi H.J."/>
        </authorList>
    </citation>
    <scope>NUCLEOTIDE SEQUENCE [LARGE SCALE GENOMIC DNA]</scope>
    <source>
        <strain evidence="2 3">NKC1-1</strain>
    </source>
</reference>
<proteinExistence type="predicted"/>
<evidence type="ECO:0000313" key="2">
    <source>
        <dbReference type="EMBL" id="AXF57124.1"/>
    </source>
</evidence>
<feature type="domain" description="Aminoglycoside phosphotransferase" evidence="1">
    <location>
        <begin position="287"/>
        <end position="364"/>
    </location>
</feature>
<dbReference type="Proteomes" id="UP000252100">
    <property type="component" value="Chromosome"/>
</dbReference>
<accession>A0A345C1P3</accession>
<dbReference type="AlphaFoldDB" id="A0A345C1P3"/>
<evidence type="ECO:0000313" key="3">
    <source>
        <dbReference type="Proteomes" id="UP000252100"/>
    </source>
</evidence>
<name>A0A345C1P3_9BACI</name>
<evidence type="ECO:0000259" key="1">
    <source>
        <dbReference type="Pfam" id="PF01636"/>
    </source>
</evidence>
<dbReference type="SUPFAM" id="SSF56112">
    <property type="entry name" value="Protein kinase-like (PK-like)"/>
    <property type="match status" value="1"/>
</dbReference>
<sequence length="418" mass="49331">MRYQFIVHSKKENLMLFEAHNNEVFFPNFQSEPFHIADTEPINEYFYKQYRLFTNVLKCWHKEESRLIYEVEVLNEGFPSDSLRIAWIDPFSDDIFNRLASRQQWILQQWKKNESNQMPWFQYGFRDEIAKWAGSKLSDSCCAIEQVRSWEKGLLLKVHGYNDNYYVKTVPPIFAHEPFVHKSMPEYVPEVIAIAEKKNTYMMKEIKGKLLGYSKDIQHWKITARRIARLQIYGELQTKPIIPKRPIETVLTEKQMKKTIKSLQNHISHTSYQTLLNSIPSVLSLVQTLDSKLPLSVDHGDLFGGNVIVENGEPLIYDWSNSSIAHPFLSVVRLVEEVAVFFSEDLREEVLNAYLCEWNDFGQIDELRYEFSIVRLLEPIYYLVVHILMIFPSFQDNVDQEEIIDNYVTKWLGDIEHV</sequence>
<keyword evidence="3" id="KW-1185">Reference proteome</keyword>
<dbReference type="EMBL" id="CP031092">
    <property type="protein sequence ID" value="AXF57124.1"/>
    <property type="molecule type" value="Genomic_DNA"/>
</dbReference>
<dbReference type="RefSeq" id="WP_114374658.1">
    <property type="nucleotide sequence ID" value="NZ_CP031092.1"/>
</dbReference>
<protein>
    <recommendedName>
        <fullName evidence="1">Aminoglycoside phosphotransferase domain-containing protein</fullName>
    </recommendedName>
</protein>
<dbReference type="OrthoDB" id="101887at2"/>
<dbReference type="Pfam" id="PF01636">
    <property type="entry name" value="APH"/>
    <property type="match status" value="1"/>
</dbReference>
<dbReference type="InterPro" id="IPR011009">
    <property type="entry name" value="Kinase-like_dom_sf"/>
</dbReference>
<organism evidence="2 3">
    <name type="scientific">Salicibibacter kimchii</name>
    <dbReference type="NCBI Taxonomy" id="2099786"/>
    <lineage>
        <taxon>Bacteria</taxon>
        <taxon>Bacillati</taxon>
        <taxon>Bacillota</taxon>
        <taxon>Bacilli</taxon>
        <taxon>Bacillales</taxon>
        <taxon>Bacillaceae</taxon>
        <taxon>Salicibibacter</taxon>
    </lineage>
</organism>
<dbReference type="InterPro" id="IPR002575">
    <property type="entry name" value="Aminoglycoside_PTrfase"/>
</dbReference>
<gene>
    <name evidence="2" type="ORF">DT065_14700</name>
</gene>